<sequence>MSYALVLPLAKHLTYLLPYLLGLPDAYPLYYFRLGIGASPTLAPNDLSRGELADLPPLNFEYTN</sequence>
<accession>A0A7C6EDU9</accession>
<gene>
    <name evidence="1" type="ORF">ENW73_08505</name>
</gene>
<proteinExistence type="predicted"/>
<comment type="caution">
    <text evidence="1">The sequence shown here is derived from an EMBL/GenBank/DDBJ whole genome shotgun (WGS) entry which is preliminary data.</text>
</comment>
<organism evidence="1">
    <name type="scientific">candidate division WOR-3 bacterium</name>
    <dbReference type="NCBI Taxonomy" id="2052148"/>
    <lineage>
        <taxon>Bacteria</taxon>
        <taxon>Bacteria division WOR-3</taxon>
    </lineage>
</organism>
<name>A0A7C6EDU9_UNCW3</name>
<protein>
    <submittedName>
        <fullName evidence="1">Uncharacterized protein</fullName>
    </submittedName>
</protein>
<dbReference type="EMBL" id="DTLI01000202">
    <property type="protein sequence ID" value="HHS52879.1"/>
    <property type="molecule type" value="Genomic_DNA"/>
</dbReference>
<reference evidence="1" key="1">
    <citation type="journal article" date="2020" name="mSystems">
        <title>Genome- and Community-Level Interaction Insights into Carbon Utilization and Element Cycling Functions of Hydrothermarchaeota in Hydrothermal Sediment.</title>
        <authorList>
            <person name="Zhou Z."/>
            <person name="Liu Y."/>
            <person name="Xu W."/>
            <person name="Pan J."/>
            <person name="Luo Z.H."/>
            <person name="Li M."/>
        </authorList>
    </citation>
    <scope>NUCLEOTIDE SEQUENCE [LARGE SCALE GENOMIC DNA]</scope>
    <source>
        <strain evidence="1">SpSt-876</strain>
    </source>
</reference>
<dbReference type="AlphaFoldDB" id="A0A7C6EDU9"/>
<evidence type="ECO:0000313" key="1">
    <source>
        <dbReference type="EMBL" id="HHS52879.1"/>
    </source>
</evidence>